<dbReference type="PANTHER" id="PTHR40734">
    <property type="entry name" value="TRNA-SPECIFIC ADENOSINE DEAMINASE-RELATED"/>
    <property type="match status" value="1"/>
</dbReference>
<dbReference type="PANTHER" id="PTHR40734:SF1">
    <property type="entry name" value="DNA-BINDING PROTEIN"/>
    <property type="match status" value="1"/>
</dbReference>
<dbReference type="Pfam" id="PF04919">
    <property type="entry name" value="DUF655"/>
    <property type="match status" value="1"/>
</dbReference>
<protein>
    <submittedName>
        <fullName evidence="1">Protein containing DUF655</fullName>
    </submittedName>
</protein>
<reference evidence="1" key="2">
    <citation type="journal article" date="2014" name="ISME J.">
        <title>Microbial stratification in low pH oxic and suboxic macroscopic growths along an acid mine drainage.</title>
        <authorList>
            <person name="Mendez-Garcia C."/>
            <person name="Mesa V."/>
            <person name="Sprenger R.R."/>
            <person name="Richter M."/>
            <person name="Diez M.S."/>
            <person name="Solano J."/>
            <person name="Bargiela R."/>
            <person name="Golyshina O.V."/>
            <person name="Manteca A."/>
            <person name="Ramos J.L."/>
            <person name="Gallego J.R."/>
            <person name="Llorente I."/>
            <person name="Martins Dos Santos V.A."/>
            <person name="Jensen O.N."/>
            <person name="Pelaez A.I."/>
            <person name="Sanchez J."/>
            <person name="Ferrer M."/>
        </authorList>
    </citation>
    <scope>NUCLEOTIDE SEQUENCE</scope>
</reference>
<evidence type="ECO:0000313" key="1">
    <source>
        <dbReference type="EMBL" id="EQD77509.1"/>
    </source>
</evidence>
<accession>T1D7V9</accession>
<gene>
    <name evidence="1" type="ORF">B1B_01023</name>
</gene>
<comment type="caution">
    <text evidence="1">The sequence shown here is derived from an EMBL/GenBank/DDBJ whole genome shotgun (WGS) entry which is preliminary data.</text>
</comment>
<reference evidence="1" key="1">
    <citation type="submission" date="2013-08" db="EMBL/GenBank/DDBJ databases">
        <authorList>
            <person name="Mendez C."/>
            <person name="Richter M."/>
            <person name="Ferrer M."/>
            <person name="Sanchez J."/>
        </authorList>
    </citation>
    <scope>NUCLEOTIDE SEQUENCE</scope>
</reference>
<organism evidence="1">
    <name type="scientific">mine drainage metagenome</name>
    <dbReference type="NCBI Taxonomy" id="410659"/>
    <lineage>
        <taxon>unclassified sequences</taxon>
        <taxon>metagenomes</taxon>
        <taxon>ecological metagenomes</taxon>
    </lineage>
</organism>
<dbReference type="SUPFAM" id="SSF160975">
    <property type="entry name" value="AF1531-like"/>
    <property type="match status" value="1"/>
</dbReference>
<dbReference type="Gene3D" id="1.10.150.280">
    <property type="entry name" value="AF1531-like domain"/>
    <property type="match status" value="1"/>
</dbReference>
<proteinExistence type="predicted"/>
<sequence length="181" mass="20547">MESYARILDYLPNGRLVERGFHREPVAIAVGESELKLLELIPRPGARLALGARIALLSEEGSIPPIDHVRRRIGFEELTATARSELAPALEEIVRADPRKYLRFFNEAQPISRRAHLLELLPGIGKKTMKTILEERRRGPFTSFEDLNTRAHLKSSEKLVVGRIEQELIGAEDNYRIFAAR</sequence>
<dbReference type="InterPro" id="IPR007003">
    <property type="entry name" value="DUF655"/>
</dbReference>
<dbReference type="AlphaFoldDB" id="T1D7V9"/>
<dbReference type="InterPro" id="IPR012340">
    <property type="entry name" value="NA-bd_OB-fold"/>
</dbReference>
<dbReference type="EMBL" id="AUZY01000753">
    <property type="protein sequence ID" value="EQD77509.1"/>
    <property type="molecule type" value="Genomic_DNA"/>
</dbReference>
<dbReference type="Gene3D" id="2.40.50.140">
    <property type="entry name" value="Nucleic acid-binding proteins"/>
    <property type="match status" value="1"/>
</dbReference>
<name>T1D7V9_9ZZZZ</name>